<gene>
    <name evidence="1" type="ORF">Aory05_000800800</name>
</gene>
<evidence type="ECO:0000313" key="1">
    <source>
        <dbReference type="EMBL" id="GMG49404.1"/>
    </source>
</evidence>
<evidence type="ECO:0000313" key="2">
    <source>
        <dbReference type="Proteomes" id="UP001165189"/>
    </source>
</evidence>
<proteinExistence type="predicted"/>
<dbReference type="Proteomes" id="UP001165189">
    <property type="component" value="Unassembled WGS sequence"/>
</dbReference>
<comment type="caution">
    <text evidence="1">The sequence shown here is derived from an EMBL/GenBank/DDBJ whole genome shotgun (WGS) entry which is preliminary data.</text>
</comment>
<organism evidence="1 2">
    <name type="scientific">Aspergillus oryzae var. brunneus</name>
    <dbReference type="NCBI Taxonomy" id="332754"/>
    <lineage>
        <taxon>Eukaryota</taxon>
        <taxon>Fungi</taxon>
        <taxon>Dikarya</taxon>
        <taxon>Ascomycota</taxon>
        <taxon>Pezizomycotina</taxon>
        <taxon>Eurotiomycetes</taxon>
        <taxon>Eurotiomycetidae</taxon>
        <taxon>Eurotiales</taxon>
        <taxon>Aspergillaceae</taxon>
        <taxon>Aspergillus</taxon>
        <taxon>Aspergillus subgen. Circumdati</taxon>
    </lineage>
</organism>
<keyword evidence="2" id="KW-1185">Reference proteome</keyword>
<protein>
    <submittedName>
        <fullName evidence="1">Unnamed protein product</fullName>
    </submittedName>
</protein>
<sequence>MLLIKRLRKKTGTSLSTVDKVIGSLERNEAQKTGWPQQQKTLQSGKLPPAYAVLINGMDIKLVYQVKGDEAKVHTVANQMGQMQMLWTPPKSSLSTGEKVTLDMCLPSTYVYHHYVWSTLATLPDCTIQAFVFKQTGFTRHMAT</sequence>
<reference evidence="1" key="1">
    <citation type="submission" date="2023-04" db="EMBL/GenBank/DDBJ databases">
        <title>Aspergillus oryzae var. brunneus NBRC 4377.</title>
        <authorList>
            <person name="Ichikawa N."/>
            <person name="Sato H."/>
            <person name="Tonouchi N."/>
        </authorList>
    </citation>
    <scope>NUCLEOTIDE SEQUENCE</scope>
    <source>
        <strain evidence="1">NBRC 4377</strain>
    </source>
</reference>
<dbReference type="EMBL" id="BSYB01000033">
    <property type="protein sequence ID" value="GMG49404.1"/>
    <property type="molecule type" value="Genomic_DNA"/>
</dbReference>
<name>A0ABQ6KV98_ASPOZ</name>
<accession>A0ABQ6KV98</accession>